<evidence type="ECO:0000313" key="7">
    <source>
        <dbReference type="Proteomes" id="UP000263489"/>
    </source>
</evidence>
<keyword evidence="2" id="KW-0547">Nucleotide-binding</keyword>
<dbReference type="EC" id="6.4.1.1" evidence="6"/>
<dbReference type="InterPro" id="IPR050856">
    <property type="entry name" value="Biotin_carboxylase_complex"/>
</dbReference>
<sequence>MAIRKLLIANRGEIAVRIARACSELGIRSVAIHSEADEYSLHVKKADEAYQISKDPLSGYLNPHHIVNMA</sequence>
<name>A0A352IUD6_9GAMM</name>
<dbReference type="PANTHER" id="PTHR18866">
    <property type="entry name" value="CARBOXYLASE:PYRUVATE/ACETYL-COA/PROPIONYL-COA CARBOXYLASE"/>
    <property type="match status" value="1"/>
</dbReference>
<keyword evidence="3" id="KW-0067">ATP-binding</keyword>
<keyword evidence="4" id="KW-0092">Biotin</keyword>
<dbReference type="PROSITE" id="PS50979">
    <property type="entry name" value="BC"/>
    <property type="match status" value="1"/>
</dbReference>
<organism evidence="6 7">
    <name type="scientific">Marinobacter adhaerens</name>
    <dbReference type="NCBI Taxonomy" id="1033846"/>
    <lineage>
        <taxon>Bacteria</taxon>
        <taxon>Pseudomonadati</taxon>
        <taxon>Pseudomonadota</taxon>
        <taxon>Gammaproteobacteria</taxon>
        <taxon>Pseudomonadales</taxon>
        <taxon>Marinobacteraceae</taxon>
        <taxon>Marinobacter</taxon>
    </lineage>
</organism>
<dbReference type="InterPro" id="IPR005481">
    <property type="entry name" value="BC-like_N"/>
</dbReference>
<protein>
    <submittedName>
        <fullName evidence="6">Acetyl-CoA carboxylase biotin carboxylase subunit</fullName>
        <ecNumber evidence="6">6.4.1.1</ecNumber>
    </submittedName>
</protein>
<reference evidence="6 7" key="1">
    <citation type="journal article" date="2018" name="Nat. Biotechnol.">
        <title>A standardized bacterial taxonomy based on genome phylogeny substantially revises the tree of life.</title>
        <authorList>
            <person name="Parks D.H."/>
            <person name="Chuvochina M."/>
            <person name="Waite D.W."/>
            <person name="Rinke C."/>
            <person name="Skarshewski A."/>
            <person name="Chaumeil P.A."/>
            <person name="Hugenholtz P."/>
        </authorList>
    </citation>
    <scope>NUCLEOTIDE SEQUENCE [LARGE SCALE GENOMIC DNA]</scope>
    <source>
        <strain evidence="6">UBA9380</strain>
    </source>
</reference>
<feature type="domain" description="Biotin carboxylation" evidence="5">
    <location>
        <begin position="2"/>
        <end position="70"/>
    </location>
</feature>
<dbReference type="AlphaFoldDB" id="A0A352IUD6"/>
<evidence type="ECO:0000256" key="3">
    <source>
        <dbReference type="ARBA" id="ARBA00022840"/>
    </source>
</evidence>
<keyword evidence="1 6" id="KW-0436">Ligase</keyword>
<dbReference type="GO" id="GO:0004736">
    <property type="term" value="F:pyruvate carboxylase activity"/>
    <property type="evidence" value="ECO:0007669"/>
    <property type="project" value="UniProtKB-EC"/>
</dbReference>
<dbReference type="InterPro" id="IPR016185">
    <property type="entry name" value="PreATP-grasp_dom_sf"/>
</dbReference>
<dbReference type="Pfam" id="PF00289">
    <property type="entry name" value="Biotin_carb_N"/>
    <property type="match status" value="1"/>
</dbReference>
<feature type="non-terminal residue" evidence="6">
    <location>
        <position position="70"/>
    </location>
</feature>
<accession>A0A352IUD6</accession>
<evidence type="ECO:0000256" key="1">
    <source>
        <dbReference type="ARBA" id="ARBA00022598"/>
    </source>
</evidence>
<evidence type="ECO:0000259" key="5">
    <source>
        <dbReference type="PROSITE" id="PS50979"/>
    </source>
</evidence>
<dbReference type="Gene3D" id="3.40.50.20">
    <property type="match status" value="1"/>
</dbReference>
<evidence type="ECO:0000256" key="2">
    <source>
        <dbReference type="ARBA" id="ARBA00022741"/>
    </source>
</evidence>
<dbReference type="Proteomes" id="UP000263489">
    <property type="component" value="Unassembled WGS sequence"/>
</dbReference>
<dbReference type="InterPro" id="IPR011764">
    <property type="entry name" value="Biotin_carboxylation_dom"/>
</dbReference>
<evidence type="ECO:0000256" key="4">
    <source>
        <dbReference type="ARBA" id="ARBA00023267"/>
    </source>
</evidence>
<dbReference type="SUPFAM" id="SSF52440">
    <property type="entry name" value="PreATP-grasp domain"/>
    <property type="match status" value="1"/>
</dbReference>
<gene>
    <name evidence="6" type="ORF">DC045_12330</name>
</gene>
<proteinExistence type="predicted"/>
<evidence type="ECO:0000313" key="6">
    <source>
        <dbReference type="EMBL" id="HBC35069.1"/>
    </source>
</evidence>
<dbReference type="EMBL" id="DNNA01000196">
    <property type="protein sequence ID" value="HBC35069.1"/>
    <property type="molecule type" value="Genomic_DNA"/>
</dbReference>
<dbReference type="GO" id="GO:0005524">
    <property type="term" value="F:ATP binding"/>
    <property type="evidence" value="ECO:0007669"/>
    <property type="project" value="UniProtKB-KW"/>
</dbReference>
<dbReference type="PANTHER" id="PTHR18866:SF33">
    <property type="entry name" value="METHYLCROTONOYL-COA CARBOXYLASE SUBUNIT ALPHA, MITOCHONDRIAL-RELATED"/>
    <property type="match status" value="1"/>
</dbReference>
<comment type="caution">
    <text evidence="6">The sequence shown here is derived from an EMBL/GenBank/DDBJ whole genome shotgun (WGS) entry which is preliminary data.</text>
</comment>